<evidence type="ECO:0000313" key="7">
    <source>
        <dbReference type="Proteomes" id="UP000007115"/>
    </source>
</evidence>
<dbReference type="eggNOG" id="KOG2504">
    <property type="taxonomic scope" value="Eukaryota"/>
</dbReference>
<dbReference type="GeneID" id="25793743"/>
<dbReference type="InterPro" id="IPR011701">
    <property type="entry name" value="MFS"/>
</dbReference>
<gene>
    <name evidence="6" type="ORF">TRIVIDRAFT_38900</name>
</gene>
<feature type="transmembrane region" description="Helical" evidence="4">
    <location>
        <begin position="276"/>
        <end position="295"/>
    </location>
</feature>
<feature type="transmembrane region" description="Helical" evidence="4">
    <location>
        <begin position="197"/>
        <end position="217"/>
    </location>
</feature>
<dbReference type="HOGENOM" id="CLU_001265_1_1_1"/>
<keyword evidence="4" id="KW-0812">Transmembrane</keyword>
<dbReference type="Proteomes" id="UP000007115">
    <property type="component" value="Unassembled WGS sequence"/>
</dbReference>
<feature type="transmembrane region" description="Helical" evidence="4">
    <location>
        <begin position="238"/>
        <end position="264"/>
    </location>
</feature>
<keyword evidence="4" id="KW-1133">Transmembrane helix</keyword>
<feature type="transmembrane region" description="Helical" evidence="4">
    <location>
        <begin position="133"/>
        <end position="159"/>
    </location>
</feature>
<dbReference type="OrthoDB" id="6509908at2759"/>
<evidence type="ECO:0000256" key="1">
    <source>
        <dbReference type="ARBA" id="ARBA00004141"/>
    </source>
</evidence>
<sequence length="430" mass="46090">MAAESQHANEFNSDDSVVKLQEDTPPGPPPIPNGGLKAWLQVVGAHFLWFNTWGIVNSFGVYQAYYESDLLSNRSPSEISWIGTFQGFLLVCVGIVGGPLFDYGYFHYLMVVGSLLIVVGLMTLSLATTYWQIFLAQGLCIGLGAGCLFAPSIAIVATYFSTKRALATGITAAGGSIGSVIYPIVLRRLAPQVGFPWATRVVGFIALFGLVISNLVMRTRLPPPKAARRFVDARAFRSVPFVLLAIGFFLNVAGLYIPIFYIILYAQRKIGVAEDLSFYLLAVLNASSVFGRIIPGLLADKFGSLEIMTVCTLICALLSYVLIAIHNLAGIVIFCILYGFSSGAILSLAPTSVGKLIPDLSLFGTWLGIAFLFVGTGLLIGTPIAGVLINLESNSFSNGYIFGASCVSGGTVMFTLVLLVQRKIIKICSS</sequence>
<dbReference type="GO" id="GO:0016020">
    <property type="term" value="C:membrane"/>
    <property type="evidence" value="ECO:0007669"/>
    <property type="project" value="UniProtKB-SubCell"/>
</dbReference>
<feature type="transmembrane region" description="Helical" evidence="4">
    <location>
        <begin position="166"/>
        <end position="185"/>
    </location>
</feature>
<feature type="transmembrane region" description="Helical" evidence="4">
    <location>
        <begin position="360"/>
        <end position="380"/>
    </location>
</feature>
<reference evidence="6 7" key="1">
    <citation type="journal article" date="2011" name="Genome Biol.">
        <title>Comparative genome sequence analysis underscores mycoparasitism as the ancestral life style of Trichoderma.</title>
        <authorList>
            <person name="Kubicek C.P."/>
            <person name="Herrera-Estrella A."/>
            <person name="Seidl-Seiboth V."/>
            <person name="Martinez D.A."/>
            <person name="Druzhinina I.S."/>
            <person name="Thon M."/>
            <person name="Zeilinger S."/>
            <person name="Casas-Flores S."/>
            <person name="Horwitz B.A."/>
            <person name="Mukherjee P.K."/>
            <person name="Mukherjee M."/>
            <person name="Kredics L."/>
            <person name="Alcaraz L.D."/>
            <person name="Aerts A."/>
            <person name="Antal Z."/>
            <person name="Atanasova L."/>
            <person name="Cervantes-Badillo M.G."/>
            <person name="Challacombe J."/>
            <person name="Chertkov O."/>
            <person name="McCluskey K."/>
            <person name="Coulpier F."/>
            <person name="Deshpande N."/>
            <person name="von Doehren H."/>
            <person name="Ebbole D.J."/>
            <person name="Esquivel-Naranjo E.U."/>
            <person name="Fekete E."/>
            <person name="Flipphi M."/>
            <person name="Glaser F."/>
            <person name="Gomez-Rodriguez E.Y."/>
            <person name="Gruber S."/>
            <person name="Han C."/>
            <person name="Henrissat B."/>
            <person name="Hermosa R."/>
            <person name="Hernandez-Onate M."/>
            <person name="Karaffa L."/>
            <person name="Kosti I."/>
            <person name="Le Crom S."/>
            <person name="Lindquist E."/>
            <person name="Lucas S."/>
            <person name="Luebeck M."/>
            <person name="Luebeck P.S."/>
            <person name="Margeot A."/>
            <person name="Metz B."/>
            <person name="Misra M."/>
            <person name="Nevalainen H."/>
            <person name="Omann M."/>
            <person name="Packer N."/>
            <person name="Perrone G."/>
            <person name="Uresti-Rivera E.E."/>
            <person name="Salamov A."/>
            <person name="Schmoll M."/>
            <person name="Seiboth B."/>
            <person name="Shapiro H."/>
            <person name="Sukno S."/>
            <person name="Tamayo-Ramos J.A."/>
            <person name="Tisch D."/>
            <person name="Wiest A."/>
            <person name="Wilkinson H.H."/>
            <person name="Zhang M."/>
            <person name="Coutinho P.M."/>
            <person name="Kenerley C.M."/>
            <person name="Monte E."/>
            <person name="Baker S.E."/>
            <person name="Grigoriev I.V."/>
        </authorList>
    </citation>
    <scope>NUCLEOTIDE SEQUENCE [LARGE SCALE GENOMIC DNA]</scope>
    <source>
        <strain evidence="7">Gv29-8 / FGSC 10586</strain>
    </source>
</reference>
<feature type="transmembrane region" description="Helical" evidence="4">
    <location>
        <begin position="79"/>
        <end position="101"/>
    </location>
</feature>
<name>G9NC02_HYPVG</name>
<keyword evidence="7" id="KW-1185">Reference proteome</keyword>
<dbReference type="RefSeq" id="XP_013949430.1">
    <property type="nucleotide sequence ID" value="XM_014093955.1"/>
</dbReference>
<dbReference type="PROSITE" id="PS50850">
    <property type="entry name" value="MFS"/>
    <property type="match status" value="1"/>
</dbReference>
<proteinExistence type="inferred from homology"/>
<feature type="domain" description="Major facilitator superfamily (MFS) profile" evidence="5">
    <location>
        <begin position="38"/>
        <end position="421"/>
    </location>
</feature>
<comment type="subcellular location">
    <subcellularLocation>
        <location evidence="1">Membrane</location>
        <topology evidence="1">Multi-pass membrane protein</topology>
    </subcellularLocation>
</comment>
<organism evidence="6 7">
    <name type="scientific">Hypocrea virens (strain Gv29-8 / FGSC 10586)</name>
    <name type="common">Gliocladium virens</name>
    <name type="synonym">Trichoderma virens</name>
    <dbReference type="NCBI Taxonomy" id="413071"/>
    <lineage>
        <taxon>Eukaryota</taxon>
        <taxon>Fungi</taxon>
        <taxon>Dikarya</taxon>
        <taxon>Ascomycota</taxon>
        <taxon>Pezizomycotina</taxon>
        <taxon>Sordariomycetes</taxon>
        <taxon>Hypocreomycetidae</taxon>
        <taxon>Hypocreales</taxon>
        <taxon>Hypocreaceae</taxon>
        <taxon>Trichoderma</taxon>
    </lineage>
</organism>
<feature type="compositionally biased region" description="Polar residues" evidence="3">
    <location>
        <begin position="1"/>
        <end position="15"/>
    </location>
</feature>
<feature type="transmembrane region" description="Helical" evidence="4">
    <location>
        <begin position="331"/>
        <end position="348"/>
    </location>
</feature>
<feature type="transmembrane region" description="Helical" evidence="4">
    <location>
        <begin position="400"/>
        <end position="420"/>
    </location>
</feature>
<protein>
    <recommendedName>
        <fullName evidence="5">Major facilitator superfamily (MFS) profile domain-containing protein</fullName>
    </recommendedName>
</protein>
<dbReference type="InterPro" id="IPR050327">
    <property type="entry name" value="Proton-linked_MCT"/>
</dbReference>
<dbReference type="Pfam" id="PF07690">
    <property type="entry name" value="MFS_1"/>
    <property type="match status" value="1"/>
</dbReference>
<evidence type="ECO:0000313" key="6">
    <source>
        <dbReference type="EMBL" id="EHK15227.1"/>
    </source>
</evidence>
<evidence type="ECO:0000256" key="4">
    <source>
        <dbReference type="SAM" id="Phobius"/>
    </source>
</evidence>
<feature type="transmembrane region" description="Helical" evidence="4">
    <location>
        <begin position="108"/>
        <end position="127"/>
    </location>
</feature>
<dbReference type="Gene3D" id="1.20.1250.20">
    <property type="entry name" value="MFS general substrate transporter like domains"/>
    <property type="match status" value="2"/>
</dbReference>
<feature type="region of interest" description="Disordered" evidence="3">
    <location>
        <begin position="1"/>
        <end position="26"/>
    </location>
</feature>
<dbReference type="AlphaFoldDB" id="G9NC02"/>
<dbReference type="VEuPathDB" id="FungiDB:TRIVIDRAFT_38900"/>
<comment type="similarity">
    <text evidence="2">Belongs to the major facilitator superfamily. Monocarboxylate porter (TC 2.A.1.13) family.</text>
</comment>
<comment type="caution">
    <text evidence="6">The sequence shown here is derived from an EMBL/GenBank/DDBJ whole genome shotgun (WGS) entry which is preliminary data.</text>
</comment>
<dbReference type="GO" id="GO:0022857">
    <property type="term" value="F:transmembrane transporter activity"/>
    <property type="evidence" value="ECO:0007669"/>
    <property type="project" value="InterPro"/>
</dbReference>
<dbReference type="EMBL" id="ABDF02000092">
    <property type="protein sequence ID" value="EHK15227.1"/>
    <property type="molecule type" value="Genomic_DNA"/>
</dbReference>
<keyword evidence="4" id="KW-0472">Membrane</keyword>
<evidence type="ECO:0000259" key="5">
    <source>
        <dbReference type="PROSITE" id="PS50850"/>
    </source>
</evidence>
<dbReference type="SUPFAM" id="SSF103473">
    <property type="entry name" value="MFS general substrate transporter"/>
    <property type="match status" value="1"/>
</dbReference>
<evidence type="ECO:0000256" key="2">
    <source>
        <dbReference type="ARBA" id="ARBA00006727"/>
    </source>
</evidence>
<evidence type="ECO:0000256" key="3">
    <source>
        <dbReference type="SAM" id="MobiDB-lite"/>
    </source>
</evidence>
<dbReference type="PANTHER" id="PTHR11360:SF234">
    <property type="entry name" value="MFS-TYPE TRANSPORTER DBAD-RELATED"/>
    <property type="match status" value="1"/>
</dbReference>
<dbReference type="InterPro" id="IPR020846">
    <property type="entry name" value="MFS_dom"/>
</dbReference>
<dbReference type="InterPro" id="IPR036259">
    <property type="entry name" value="MFS_trans_sf"/>
</dbReference>
<feature type="transmembrane region" description="Helical" evidence="4">
    <location>
        <begin position="307"/>
        <end position="325"/>
    </location>
</feature>
<accession>G9NC02</accession>
<dbReference type="PANTHER" id="PTHR11360">
    <property type="entry name" value="MONOCARBOXYLATE TRANSPORTER"/>
    <property type="match status" value="1"/>
</dbReference>
<dbReference type="OMA" id="LNRVRCR"/>
<dbReference type="InParanoid" id="G9NC02"/>